<comment type="caution">
    <text evidence="7">The sequence shown here is derived from an EMBL/GenBank/DDBJ whole genome shotgun (WGS) entry which is preliminary data.</text>
</comment>
<comment type="cofactor">
    <cofactor evidence="1">
        <name>thiamine diphosphate</name>
        <dbReference type="ChEBI" id="CHEBI:58937"/>
    </cofactor>
</comment>
<keyword evidence="2 7" id="KW-0560">Oxidoreductase</keyword>
<reference evidence="7 8" key="1">
    <citation type="submission" date="2020-08" db="EMBL/GenBank/DDBJ databases">
        <title>Genomic Encyclopedia of Type Strains, Phase IV (KMG-IV): sequencing the most valuable type-strain genomes for metagenomic binning, comparative biology and taxonomic classification.</title>
        <authorList>
            <person name="Goeker M."/>
        </authorList>
    </citation>
    <scope>NUCLEOTIDE SEQUENCE [LARGE SCALE GENOMIC DNA]</scope>
    <source>
        <strain evidence="7 8">DSM 102255</strain>
    </source>
</reference>
<evidence type="ECO:0000313" key="8">
    <source>
        <dbReference type="Proteomes" id="UP000552700"/>
    </source>
</evidence>
<sequence>MSMQLNREALTRAYRQMKLIREFEERLHEEIQTGEIAGFTHLYCGQEAVAVGVCEHLTPRDKIVSTHRGHGHCLAKGCDVEGMMKEIWGSQDGLCNGKGGSMHIADVEKGMLGANGIVGAGAPIAVGAALSAKIDGPDAEGKLGVAITFSGDGACNQGTTFEAMNLAVVTKAPAIFVFENNHYSEHTGNAYAVGTRDDIASRAEAFGMKVWRADGTDFFAVHDCMREVLEYVRVPGNGPAAVEFDTERFFGHFEGDPQRYRGEGEIERIRTTRDCIRKFRGSVTEAGLLSDADLDDIDTATLDTIEAAVKASRAAPRPGAANVLENVYINY</sequence>
<keyword evidence="8" id="KW-1185">Reference proteome</keyword>
<dbReference type="Pfam" id="PF00676">
    <property type="entry name" value="E1_dh"/>
    <property type="match status" value="1"/>
</dbReference>
<accession>A0A841J720</accession>
<keyword evidence="7" id="KW-0670">Pyruvate</keyword>
<dbReference type="InterPro" id="IPR050642">
    <property type="entry name" value="PDH_E1_Alpha_Subunit"/>
</dbReference>
<dbReference type="AlphaFoldDB" id="A0A841J720"/>
<dbReference type="InterPro" id="IPR029061">
    <property type="entry name" value="THDP-binding"/>
</dbReference>
<dbReference type="PANTHER" id="PTHR11516:SF60">
    <property type="entry name" value="PYRUVATE DEHYDROGENASE E1 COMPONENT SUBUNIT ALPHA"/>
    <property type="match status" value="1"/>
</dbReference>
<organism evidence="7 8">
    <name type="scientific">Sphingobium subterraneum</name>
    <dbReference type="NCBI Taxonomy" id="627688"/>
    <lineage>
        <taxon>Bacteria</taxon>
        <taxon>Pseudomonadati</taxon>
        <taxon>Pseudomonadota</taxon>
        <taxon>Alphaproteobacteria</taxon>
        <taxon>Sphingomonadales</taxon>
        <taxon>Sphingomonadaceae</taxon>
        <taxon>Sphingobium</taxon>
    </lineage>
</organism>
<comment type="function">
    <text evidence="4">The pyruvate dehydrogenase complex catalyzes the overall conversion of pyruvate to acetyl-CoA and CO(2). It contains multiple copies of three enzymatic components: pyruvate dehydrogenase (E1), dihydrolipoamide acetyltransferase (E2) and lipoamide dehydrogenase (E3).</text>
</comment>
<evidence type="ECO:0000256" key="4">
    <source>
        <dbReference type="ARBA" id="ARBA00025211"/>
    </source>
</evidence>
<evidence type="ECO:0000256" key="1">
    <source>
        <dbReference type="ARBA" id="ARBA00001964"/>
    </source>
</evidence>
<protein>
    <submittedName>
        <fullName evidence="7">Pyruvate dehydrogenase E1 component alpha subunit</fullName>
        <ecNumber evidence="7">1.2.4.1</ecNumber>
    </submittedName>
</protein>
<gene>
    <name evidence="7" type="ORF">FHS92_001720</name>
</gene>
<comment type="catalytic activity">
    <reaction evidence="5">
        <text>N(6)-[(R)-lipoyl]-L-lysyl-[protein] + pyruvate + H(+) = N(6)-[(R)-S(8)-acetyldihydrolipoyl]-L-lysyl-[protein] + CO2</text>
        <dbReference type="Rhea" id="RHEA:19189"/>
        <dbReference type="Rhea" id="RHEA-COMP:10474"/>
        <dbReference type="Rhea" id="RHEA-COMP:10478"/>
        <dbReference type="ChEBI" id="CHEBI:15361"/>
        <dbReference type="ChEBI" id="CHEBI:15378"/>
        <dbReference type="ChEBI" id="CHEBI:16526"/>
        <dbReference type="ChEBI" id="CHEBI:83099"/>
        <dbReference type="ChEBI" id="CHEBI:83111"/>
        <dbReference type="EC" id="1.2.4.1"/>
    </reaction>
</comment>
<name>A0A841J720_9SPHN</name>
<dbReference type="EMBL" id="JACIJP010000002">
    <property type="protein sequence ID" value="MBB6123991.1"/>
    <property type="molecule type" value="Genomic_DNA"/>
</dbReference>
<dbReference type="EC" id="1.2.4.1" evidence="7"/>
<evidence type="ECO:0000313" key="7">
    <source>
        <dbReference type="EMBL" id="MBB6123991.1"/>
    </source>
</evidence>
<evidence type="ECO:0000256" key="5">
    <source>
        <dbReference type="ARBA" id="ARBA00051231"/>
    </source>
</evidence>
<dbReference type="InterPro" id="IPR001017">
    <property type="entry name" value="DH_E1"/>
</dbReference>
<evidence type="ECO:0000259" key="6">
    <source>
        <dbReference type="Pfam" id="PF00676"/>
    </source>
</evidence>
<dbReference type="PANTHER" id="PTHR11516">
    <property type="entry name" value="PYRUVATE DEHYDROGENASE E1 COMPONENT, ALPHA SUBUNIT BACTERIAL AND ORGANELLAR"/>
    <property type="match status" value="1"/>
</dbReference>
<dbReference type="GO" id="GO:0006086">
    <property type="term" value="P:pyruvate decarboxylation to acetyl-CoA"/>
    <property type="evidence" value="ECO:0007669"/>
    <property type="project" value="TreeGrafter"/>
</dbReference>
<proteinExistence type="predicted"/>
<dbReference type="CDD" id="cd02000">
    <property type="entry name" value="TPP_E1_PDC_ADC_BCADC"/>
    <property type="match status" value="1"/>
</dbReference>
<feature type="domain" description="Dehydrogenase E1 component" evidence="6">
    <location>
        <begin position="15"/>
        <end position="319"/>
    </location>
</feature>
<dbReference type="SUPFAM" id="SSF52518">
    <property type="entry name" value="Thiamin diphosphate-binding fold (THDP-binding)"/>
    <property type="match status" value="1"/>
</dbReference>
<evidence type="ECO:0000256" key="2">
    <source>
        <dbReference type="ARBA" id="ARBA00023002"/>
    </source>
</evidence>
<dbReference type="Proteomes" id="UP000552700">
    <property type="component" value="Unassembled WGS sequence"/>
</dbReference>
<dbReference type="Gene3D" id="3.40.50.970">
    <property type="match status" value="1"/>
</dbReference>
<keyword evidence="3" id="KW-0786">Thiamine pyrophosphate</keyword>
<dbReference type="GO" id="GO:0004739">
    <property type="term" value="F:pyruvate dehydrogenase (acetyl-transferring) activity"/>
    <property type="evidence" value="ECO:0007669"/>
    <property type="project" value="UniProtKB-EC"/>
</dbReference>
<evidence type="ECO:0000256" key="3">
    <source>
        <dbReference type="ARBA" id="ARBA00023052"/>
    </source>
</evidence>